<reference evidence="2" key="1">
    <citation type="submission" date="2023-01" db="EMBL/GenBank/DDBJ databases">
        <title>Genome-based studies on antimicrobial resistance profiles of Riemerella anatipestifer in China, 1994 to 2021.</title>
        <authorList>
            <person name="Yang Z."/>
            <person name="Zhu D."/>
        </authorList>
    </citation>
    <scope>NUCLEOTIDE SEQUENCE</scope>
    <source>
        <strain evidence="2">RCAD1218</strain>
    </source>
</reference>
<feature type="transmembrane region" description="Helical" evidence="1">
    <location>
        <begin position="380"/>
        <end position="399"/>
    </location>
</feature>
<keyword evidence="1" id="KW-0472">Membrane</keyword>
<feature type="transmembrane region" description="Helical" evidence="1">
    <location>
        <begin position="50"/>
        <end position="68"/>
    </location>
</feature>
<proteinExistence type="predicted"/>
<feature type="transmembrane region" description="Helical" evidence="1">
    <location>
        <begin position="107"/>
        <end position="126"/>
    </location>
</feature>
<dbReference type="AlphaFoldDB" id="A0AAP6HEC4"/>
<dbReference type="RefSeq" id="WP_154469391.1">
    <property type="nucleotide sequence ID" value="NZ_CP110126.1"/>
</dbReference>
<organism evidence="2 3">
    <name type="scientific">Riemerella anatipestifer</name>
    <name type="common">Moraxella anatipestifer</name>
    <dbReference type="NCBI Taxonomy" id="34085"/>
    <lineage>
        <taxon>Bacteria</taxon>
        <taxon>Pseudomonadati</taxon>
        <taxon>Bacteroidota</taxon>
        <taxon>Flavobacteriia</taxon>
        <taxon>Flavobacteriales</taxon>
        <taxon>Weeksellaceae</taxon>
        <taxon>Riemerella</taxon>
    </lineage>
</organism>
<evidence type="ECO:0000313" key="2">
    <source>
        <dbReference type="EMBL" id="MDY3513009.1"/>
    </source>
</evidence>
<feature type="transmembrane region" description="Helical" evidence="1">
    <location>
        <begin position="138"/>
        <end position="160"/>
    </location>
</feature>
<feature type="transmembrane region" description="Helical" evidence="1">
    <location>
        <begin position="80"/>
        <end position="101"/>
    </location>
</feature>
<protein>
    <submittedName>
        <fullName evidence="2">Uncharacterized protein</fullName>
    </submittedName>
</protein>
<accession>A0AAP6HEC4</accession>
<feature type="transmembrane region" description="Helical" evidence="1">
    <location>
        <begin position="12"/>
        <end position="30"/>
    </location>
</feature>
<feature type="transmembrane region" description="Helical" evidence="1">
    <location>
        <begin position="276"/>
        <end position="297"/>
    </location>
</feature>
<keyword evidence="1" id="KW-0812">Transmembrane</keyword>
<feature type="transmembrane region" description="Helical" evidence="1">
    <location>
        <begin position="345"/>
        <end position="374"/>
    </location>
</feature>
<dbReference type="Proteomes" id="UP001284033">
    <property type="component" value="Unassembled WGS sequence"/>
</dbReference>
<sequence length="411" mass="47376">MTKIPDRLLIKFGLFNFILVAVLGAIMRYKIVWSLSFLNQKHLQEAHSHFAFYGWVSSIIYLLMVHSVKEILPAKRLYKYKIIIILNFVASYGMLFSFLYGGYYWGSIFWSAIALFLSFGMLSLWVKDYKHLQHPSKVWFLGGLFFASFSSLGVFSLAYMKAFGIIHQSLYWASTLFYLHFQYNGFFVLSCIGIILSTLPLQQKDSYKHSLIFGAFALSTLCSYTLSITWISNSKWLLGISLLGNIIQLLAIYGLACLIKKYLKISLKKYTSLEKITFSIVIISYFFKVILQQLSAIPEISQWVFGFRAIVIAYLHLILLVCISSFLLLQIITRYGFHQSKTTKIGLILYLVFVLLNELILAQIGLLSLVGMYWRWSPIMLWWISIAIVLAITLIFTGLKKKNKEEIYSSL</sequence>
<feature type="transmembrane region" description="Helical" evidence="1">
    <location>
        <begin position="236"/>
        <end position="256"/>
    </location>
</feature>
<name>A0AAP6HEC4_RIEAN</name>
<feature type="transmembrane region" description="Helical" evidence="1">
    <location>
        <begin position="211"/>
        <end position="230"/>
    </location>
</feature>
<comment type="caution">
    <text evidence="2">The sequence shown here is derived from an EMBL/GenBank/DDBJ whole genome shotgun (WGS) entry which is preliminary data.</text>
</comment>
<evidence type="ECO:0000256" key="1">
    <source>
        <dbReference type="SAM" id="Phobius"/>
    </source>
</evidence>
<gene>
    <name evidence="2" type="ORF">PG303_07260</name>
</gene>
<feature type="transmembrane region" description="Helical" evidence="1">
    <location>
        <begin position="309"/>
        <end position="333"/>
    </location>
</feature>
<keyword evidence="1" id="KW-1133">Transmembrane helix</keyword>
<feature type="transmembrane region" description="Helical" evidence="1">
    <location>
        <begin position="180"/>
        <end position="199"/>
    </location>
</feature>
<evidence type="ECO:0000313" key="3">
    <source>
        <dbReference type="Proteomes" id="UP001284033"/>
    </source>
</evidence>
<dbReference type="EMBL" id="JAQZHK010000005">
    <property type="protein sequence ID" value="MDY3513009.1"/>
    <property type="molecule type" value="Genomic_DNA"/>
</dbReference>